<dbReference type="PANTHER" id="PTHR33392">
    <property type="entry name" value="POLYISOPRENYL-TEICHOIC ACID--PEPTIDOGLYCAN TEICHOIC ACID TRANSFERASE TAGU"/>
    <property type="match status" value="1"/>
</dbReference>
<name>A0ABP6QJY3_9ACTN</name>
<evidence type="ECO:0000259" key="3">
    <source>
        <dbReference type="Pfam" id="PF03816"/>
    </source>
</evidence>
<gene>
    <name evidence="4" type="ORF">GCM10010468_56390</name>
</gene>
<feature type="transmembrane region" description="Helical" evidence="2">
    <location>
        <begin position="98"/>
        <end position="116"/>
    </location>
</feature>
<dbReference type="InterPro" id="IPR004474">
    <property type="entry name" value="LytR_CpsA_psr"/>
</dbReference>
<evidence type="ECO:0000256" key="2">
    <source>
        <dbReference type="SAM" id="Phobius"/>
    </source>
</evidence>
<keyword evidence="5" id="KW-1185">Reference proteome</keyword>
<reference evidence="5" key="1">
    <citation type="journal article" date="2019" name="Int. J. Syst. Evol. Microbiol.">
        <title>The Global Catalogue of Microorganisms (GCM) 10K type strain sequencing project: providing services to taxonomists for standard genome sequencing and annotation.</title>
        <authorList>
            <consortium name="The Broad Institute Genomics Platform"/>
            <consortium name="The Broad Institute Genome Sequencing Center for Infectious Disease"/>
            <person name="Wu L."/>
            <person name="Ma J."/>
        </authorList>
    </citation>
    <scope>NUCLEOTIDE SEQUENCE [LARGE SCALE GENOMIC DNA]</scope>
    <source>
        <strain evidence="5">JCM 9377</strain>
    </source>
</reference>
<keyword evidence="2" id="KW-0472">Membrane</keyword>
<keyword evidence="2" id="KW-0812">Transmembrane</keyword>
<dbReference type="RefSeq" id="WP_344834146.1">
    <property type="nucleotide sequence ID" value="NZ_BAAAUV010000017.1"/>
</dbReference>
<comment type="caution">
    <text evidence="4">The sequence shown here is derived from an EMBL/GenBank/DDBJ whole genome shotgun (WGS) entry which is preliminary data.</text>
</comment>
<dbReference type="PANTHER" id="PTHR33392:SF6">
    <property type="entry name" value="POLYISOPRENYL-TEICHOIC ACID--PEPTIDOGLYCAN TEICHOIC ACID TRANSFERASE TAGU"/>
    <property type="match status" value="1"/>
</dbReference>
<evidence type="ECO:0000256" key="1">
    <source>
        <dbReference type="ARBA" id="ARBA00006068"/>
    </source>
</evidence>
<dbReference type="EMBL" id="BAAAUV010000017">
    <property type="protein sequence ID" value="GAA3227524.1"/>
    <property type="molecule type" value="Genomic_DNA"/>
</dbReference>
<evidence type="ECO:0000313" key="5">
    <source>
        <dbReference type="Proteomes" id="UP001501237"/>
    </source>
</evidence>
<dbReference type="Proteomes" id="UP001501237">
    <property type="component" value="Unassembled WGS sequence"/>
</dbReference>
<proteinExistence type="inferred from homology"/>
<dbReference type="Gene3D" id="3.40.630.190">
    <property type="entry name" value="LCP protein"/>
    <property type="match status" value="1"/>
</dbReference>
<feature type="transmembrane region" description="Helical" evidence="2">
    <location>
        <begin position="63"/>
        <end position="86"/>
    </location>
</feature>
<dbReference type="InterPro" id="IPR050922">
    <property type="entry name" value="LytR/CpsA/Psr_CW_biosynth"/>
</dbReference>
<protein>
    <recommendedName>
        <fullName evidence="3">Cell envelope-related transcriptional attenuator domain-containing protein</fullName>
    </recommendedName>
</protein>
<feature type="transmembrane region" description="Helical" evidence="2">
    <location>
        <begin position="31"/>
        <end position="51"/>
    </location>
</feature>
<dbReference type="Pfam" id="PF03816">
    <property type="entry name" value="LytR_cpsA_psr"/>
    <property type="match status" value="1"/>
</dbReference>
<sequence length="437" mass="46637">MTWRGLGLVVGSAFVWGLAQFATGLRRFGALLLGLEIALLAGAGVLAGPMRDRVAVWLVQPRWLDALSIVLAAVAVLWVGVIFSAFWVVRPATSRGRILPAIAAVVMSLVVALPLARAAELAQTSKGVVTSVFASSSGSDAWKGKKRVNLLLIGADAAPGRPGVRTDSMTVASLDTEKGKTTLFSLPRNLEDVPMPTEASRAAFPDGFAGDGTEGTPALLNEVYQWAEDHPDIVPGVPAGERGETLLKATVGGILGLEIDYYAMIDMKGFAQLVDAVGGITVKIDEDLVYGRNDEGLIRAGTRRLTGDQALWFGRTRTGSSDYARMSRQKCLLYGLEQQADPMTVLTRFNQIASAAKRAVSTDIPRDLLPALVQLSQKEKGLDVKSVQFIPPLISTANPDWDFIQDKVDSTLNPVAATAHVSAVKKKDEESLADLCT</sequence>
<organism evidence="4 5">
    <name type="scientific">Actinocorallia longicatena</name>
    <dbReference type="NCBI Taxonomy" id="111803"/>
    <lineage>
        <taxon>Bacteria</taxon>
        <taxon>Bacillati</taxon>
        <taxon>Actinomycetota</taxon>
        <taxon>Actinomycetes</taxon>
        <taxon>Streptosporangiales</taxon>
        <taxon>Thermomonosporaceae</taxon>
        <taxon>Actinocorallia</taxon>
    </lineage>
</organism>
<accession>A0ABP6QJY3</accession>
<keyword evidence="2" id="KW-1133">Transmembrane helix</keyword>
<dbReference type="NCBIfam" id="TIGR00350">
    <property type="entry name" value="lytR_cpsA_psr"/>
    <property type="match status" value="1"/>
</dbReference>
<comment type="similarity">
    <text evidence="1">Belongs to the LytR/CpsA/Psr (LCP) family.</text>
</comment>
<feature type="domain" description="Cell envelope-related transcriptional attenuator" evidence="3">
    <location>
        <begin position="165"/>
        <end position="339"/>
    </location>
</feature>
<evidence type="ECO:0000313" key="4">
    <source>
        <dbReference type="EMBL" id="GAA3227524.1"/>
    </source>
</evidence>